<feature type="transmembrane region" description="Helical" evidence="1">
    <location>
        <begin position="6"/>
        <end position="27"/>
    </location>
</feature>
<name>A0A1F7SJD5_9BACT</name>
<sequence>MEDFLKSYGTLIIAIYGVIQVWFIALWKRHIKKGKISLYETGTIEIGYSTFGPTIGLNGTLRVLNKDVFISSIDLLVVREKDKAQHIFNWIAFRPPKIDLAGSQPISMEIPSGFLVSPDSPHRFNIVFNDNDLFEEIRPLFNTYITEWYTVADQLTKIWPPSVGTIPPHEIISRKIELIEGFRKSKIHLDMYTHLDRKCYWEPGDYTLTINVRTSKPDRVFTNNYRFSITEPDSKNLKLNVITILEEPISSYQRIQNYPYNFAYSTYK</sequence>
<dbReference type="EMBL" id="MGDI01000025">
    <property type="protein sequence ID" value="OGL53307.1"/>
    <property type="molecule type" value="Genomic_DNA"/>
</dbReference>
<evidence type="ECO:0000313" key="3">
    <source>
        <dbReference type="Proteomes" id="UP000178082"/>
    </source>
</evidence>
<gene>
    <name evidence="2" type="ORF">A3G31_07290</name>
</gene>
<reference evidence="2 3" key="1">
    <citation type="journal article" date="2016" name="Nat. Commun.">
        <title>Thousands of microbial genomes shed light on interconnected biogeochemical processes in an aquifer system.</title>
        <authorList>
            <person name="Anantharaman K."/>
            <person name="Brown C.T."/>
            <person name="Hug L.A."/>
            <person name="Sharon I."/>
            <person name="Castelle C.J."/>
            <person name="Probst A.J."/>
            <person name="Thomas B.C."/>
            <person name="Singh A."/>
            <person name="Wilkins M.J."/>
            <person name="Karaoz U."/>
            <person name="Brodie E.L."/>
            <person name="Williams K.H."/>
            <person name="Hubbard S.S."/>
            <person name="Banfield J.F."/>
        </authorList>
    </citation>
    <scope>NUCLEOTIDE SEQUENCE [LARGE SCALE GENOMIC DNA]</scope>
</reference>
<comment type="caution">
    <text evidence="2">The sequence shown here is derived from an EMBL/GenBank/DDBJ whole genome shotgun (WGS) entry which is preliminary data.</text>
</comment>
<evidence type="ECO:0000313" key="2">
    <source>
        <dbReference type="EMBL" id="OGL53307.1"/>
    </source>
</evidence>
<dbReference type="AlphaFoldDB" id="A0A1F7SJD5"/>
<dbReference type="Proteomes" id="UP000178082">
    <property type="component" value="Unassembled WGS sequence"/>
</dbReference>
<keyword evidence="1" id="KW-0812">Transmembrane</keyword>
<protein>
    <submittedName>
        <fullName evidence="2">Uncharacterized protein</fullName>
    </submittedName>
</protein>
<accession>A0A1F7SJD5</accession>
<organism evidence="2 3">
    <name type="scientific">Candidatus Schekmanbacteria bacterium RIFCSPLOWO2_12_FULL_38_15</name>
    <dbReference type="NCBI Taxonomy" id="1817883"/>
    <lineage>
        <taxon>Bacteria</taxon>
        <taxon>Candidatus Schekmaniibacteriota</taxon>
    </lineage>
</organism>
<evidence type="ECO:0000256" key="1">
    <source>
        <dbReference type="SAM" id="Phobius"/>
    </source>
</evidence>
<keyword evidence="1" id="KW-1133">Transmembrane helix</keyword>
<proteinExistence type="predicted"/>
<keyword evidence="1" id="KW-0472">Membrane</keyword>